<dbReference type="AlphaFoldDB" id="A0A9P0E1I4"/>
<feature type="domain" description="RRM" evidence="5">
    <location>
        <begin position="9"/>
        <end position="90"/>
    </location>
</feature>
<evidence type="ECO:0000256" key="1">
    <source>
        <dbReference type="ARBA" id="ARBA00008920"/>
    </source>
</evidence>
<dbReference type="PROSITE" id="PS50102">
    <property type="entry name" value="RRM"/>
    <property type="match status" value="2"/>
</dbReference>
<accession>A0A9P0E1I4</accession>
<dbReference type="FunFam" id="3.30.70.330:FF:000159">
    <property type="entry name" value="tRNA selenocysteine 1-associated protein 1"/>
    <property type="match status" value="1"/>
</dbReference>
<comment type="similarity">
    <text evidence="1">Belongs to the RRM TRSPAP family.</text>
</comment>
<keyword evidence="7" id="KW-1185">Reference proteome</keyword>
<name>A0A9P0E1I4_NEZVI</name>
<dbReference type="OrthoDB" id="446113at2759"/>
<evidence type="ECO:0000313" key="7">
    <source>
        <dbReference type="Proteomes" id="UP001152798"/>
    </source>
</evidence>
<evidence type="ECO:0000313" key="6">
    <source>
        <dbReference type="EMBL" id="CAH1388398.1"/>
    </source>
</evidence>
<gene>
    <name evidence="6" type="ORF">NEZAVI_LOCUS35</name>
</gene>
<dbReference type="InterPro" id="IPR040434">
    <property type="entry name" value="TSAP1"/>
</dbReference>
<dbReference type="Gene3D" id="3.30.70.330">
    <property type="match status" value="2"/>
</dbReference>
<dbReference type="PANTHER" id="PTHR37457:SF3">
    <property type="entry name" value="TRNA SELENOCYSTEINE-ASSOCIATED PROTEIN 1"/>
    <property type="match status" value="1"/>
</dbReference>
<reference evidence="6" key="1">
    <citation type="submission" date="2022-01" db="EMBL/GenBank/DDBJ databases">
        <authorList>
            <person name="King R."/>
        </authorList>
    </citation>
    <scope>NUCLEOTIDE SEQUENCE</scope>
</reference>
<keyword evidence="2 4" id="KW-0694">RNA-binding</keyword>
<dbReference type="InterPro" id="IPR012677">
    <property type="entry name" value="Nucleotide-bd_a/b_plait_sf"/>
</dbReference>
<dbReference type="GO" id="GO:0003723">
    <property type="term" value="F:RNA binding"/>
    <property type="evidence" value="ECO:0007669"/>
    <property type="project" value="UniProtKB-UniRule"/>
</dbReference>
<dbReference type="EMBL" id="OV725077">
    <property type="protein sequence ID" value="CAH1388398.1"/>
    <property type="molecule type" value="Genomic_DNA"/>
</dbReference>
<dbReference type="CDD" id="cd12345">
    <property type="entry name" value="RRM2_SECp43_like"/>
    <property type="match status" value="1"/>
</dbReference>
<dbReference type="SMART" id="SM00360">
    <property type="entry name" value="RRM"/>
    <property type="match status" value="2"/>
</dbReference>
<feature type="domain" description="RRM" evidence="5">
    <location>
        <begin position="103"/>
        <end position="182"/>
    </location>
</feature>
<dbReference type="PANTHER" id="PTHR37457">
    <property type="entry name" value="TRNA SELENOCYSTEINE 1-ASSOCIATED PROTEIN 1-RELATED"/>
    <property type="match status" value="1"/>
</dbReference>
<sequence>MTTGNMVHCQLWMGGLEPYMTESFILASFQRMGEKPLNVKVMRNKFTGEPAGYCFVHFENDDEAIDAMHKLNGKAIPNTTPPVRFRLNTATNQGKIMMNEREFSLWVGDLTPEVDDYTLYKTFAGRYQSIKAAKVILDASGFSKGFGFLRFGSEDEQKHCLQHMNGYKGLGSKPLKISNAIPKAQRTQTNGQNNTQVVGPQGSTTYNSTDYSHYYDPSSYWSNYPGWGYGYDYNSYMGADGYQNYYQQQAAVNFQQPATTAPAQPAAVTAAVPAQDPGQDIIDHSPFIDVEKENDEYARQFFAFWDDVSASGWIDPEYFEMEMNKLKPTIID</sequence>
<evidence type="ECO:0000256" key="4">
    <source>
        <dbReference type="PROSITE-ProRule" id="PRU00176"/>
    </source>
</evidence>
<dbReference type="Pfam" id="PF00076">
    <property type="entry name" value="RRM_1"/>
    <property type="match status" value="2"/>
</dbReference>
<dbReference type="SUPFAM" id="SSF54928">
    <property type="entry name" value="RNA-binding domain, RBD"/>
    <property type="match status" value="2"/>
</dbReference>
<evidence type="ECO:0000256" key="3">
    <source>
        <dbReference type="ARBA" id="ARBA00033477"/>
    </source>
</evidence>
<dbReference type="InterPro" id="IPR000504">
    <property type="entry name" value="RRM_dom"/>
</dbReference>
<dbReference type="Proteomes" id="UP001152798">
    <property type="component" value="Chromosome 1"/>
</dbReference>
<evidence type="ECO:0000259" key="5">
    <source>
        <dbReference type="PROSITE" id="PS50102"/>
    </source>
</evidence>
<organism evidence="6 7">
    <name type="scientific">Nezara viridula</name>
    <name type="common">Southern green stink bug</name>
    <name type="synonym">Cimex viridulus</name>
    <dbReference type="NCBI Taxonomy" id="85310"/>
    <lineage>
        <taxon>Eukaryota</taxon>
        <taxon>Metazoa</taxon>
        <taxon>Ecdysozoa</taxon>
        <taxon>Arthropoda</taxon>
        <taxon>Hexapoda</taxon>
        <taxon>Insecta</taxon>
        <taxon>Pterygota</taxon>
        <taxon>Neoptera</taxon>
        <taxon>Paraneoptera</taxon>
        <taxon>Hemiptera</taxon>
        <taxon>Heteroptera</taxon>
        <taxon>Panheteroptera</taxon>
        <taxon>Pentatomomorpha</taxon>
        <taxon>Pentatomoidea</taxon>
        <taxon>Pentatomidae</taxon>
        <taxon>Pentatominae</taxon>
        <taxon>Nezara</taxon>
    </lineage>
</organism>
<evidence type="ECO:0000256" key="2">
    <source>
        <dbReference type="ARBA" id="ARBA00022884"/>
    </source>
</evidence>
<proteinExistence type="inferred from homology"/>
<dbReference type="InterPro" id="IPR035979">
    <property type="entry name" value="RBD_domain_sf"/>
</dbReference>
<protein>
    <recommendedName>
        <fullName evidence="3">tRNA selenocysteine-associated protein 1</fullName>
    </recommendedName>
</protein>